<feature type="domain" description="Enoyl reductase (ER)" evidence="1">
    <location>
        <begin position="9"/>
        <end position="304"/>
    </location>
</feature>
<keyword evidence="3" id="KW-1185">Reference proteome</keyword>
<dbReference type="SUPFAM" id="SSF50129">
    <property type="entry name" value="GroES-like"/>
    <property type="match status" value="1"/>
</dbReference>
<dbReference type="PANTHER" id="PTHR43677">
    <property type="entry name" value="SHORT-CHAIN DEHYDROGENASE/REDUCTASE"/>
    <property type="match status" value="1"/>
</dbReference>
<evidence type="ECO:0000313" key="2">
    <source>
        <dbReference type="EMBL" id="UXY19480.1"/>
    </source>
</evidence>
<dbReference type="InterPro" id="IPR013149">
    <property type="entry name" value="ADH-like_C"/>
</dbReference>
<dbReference type="CDD" id="cd08270">
    <property type="entry name" value="MDR4"/>
    <property type="match status" value="1"/>
</dbReference>
<dbReference type="InterPro" id="IPR020843">
    <property type="entry name" value="ER"/>
</dbReference>
<dbReference type="InterPro" id="IPR011032">
    <property type="entry name" value="GroES-like_sf"/>
</dbReference>
<evidence type="ECO:0000313" key="3">
    <source>
        <dbReference type="Proteomes" id="UP001061298"/>
    </source>
</evidence>
<evidence type="ECO:0000259" key="1">
    <source>
        <dbReference type="SMART" id="SM00829"/>
    </source>
</evidence>
<dbReference type="EMBL" id="CP106793">
    <property type="protein sequence ID" value="UXY19480.1"/>
    <property type="molecule type" value="Genomic_DNA"/>
</dbReference>
<dbReference type="InterPro" id="IPR051397">
    <property type="entry name" value="Zn-ADH-like_protein"/>
</dbReference>
<protein>
    <submittedName>
        <fullName evidence="2">Zinc-binding dehydrogenase</fullName>
    </submittedName>
</protein>
<dbReference type="SMART" id="SM00829">
    <property type="entry name" value="PKS_ER"/>
    <property type="match status" value="1"/>
</dbReference>
<reference evidence="2" key="1">
    <citation type="submission" date="2022-10" db="EMBL/GenBank/DDBJ databases">
        <authorList>
            <person name="Mo P."/>
        </authorList>
    </citation>
    <scope>NUCLEOTIDE SEQUENCE</scope>
    <source>
        <strain evidence="2">HUAS 13-4</strain>
    </source>
</reference>
<dbReference type="SUPFAM" id="SSF51735">
    <property type="entry name" value="NAD(P)-binding Rossmann-fold domains"/>
    <property type="match status" value="1"/>
</dbReference>
<name>A0ABY6DYJ4_9ACTN</name>
<dbReference type="RefSeq" id="WP_263229615.1">
    <property type="nucleotide sequence ID" value="NZ_CP106793.1"/>
</dbReference>
<sequence length="307" mass="32635">MRGFITDSTARAGLRLADDLPEPQPGPGEFLLDVRAYAVNPGETKLFEERPDGWRPGQDVAGVVLRPAADGSGPPAGARVVARVDWEGWAERVAVPVHRSAVLDERVAHEQAATLPIAGLTALRALRVGGAVLGRRVLVTGATGGVGQFAVQLAAMSGATVTAHVSGEERAAEARKLGAHQVVTCLRDPALGPFHLILDGVAGPLLTDAVRLLVPDGIAVVYGGHNGPTELRLKDFAMRGHNARIQGFISEHPEETKGEDLALLVSLVADGRLRPVIGRIDDWCRTPDVFEAWANREFRGKAVLLRT</sequence>
<organism evidence="2 3">
    <name type="scientific">Streptomyces cynarae</name>
    <dbReference type="NCBI Taxonomy" id="2981134"/>
    <lineage>
        <taxon>Bacteria</taxon>
        <taxon>Bacillati</taxon>
        <taxon>Actinomycetota</taxon>
        <taxon>Actinomycetes</taxon>
        <taxon>Kitasatosporales</taxon>
        <taxon>Streptomycetaceae</taxon>
        <taxon>Streptomyces</taxon>
    </lineage>
</organism>
<gene>
    <name evidence="2" type="ORF">N8I84_12640</name>
</gene>
<dbReference type="Pfam" id="PF00107">
    <property type="entry name" value="ADH_zinc_N"/>
    <property type="match status" value="1"/>
</dbReference>
<dbReference type="PANTHER" id="PTHR43677:SF4">
    <property type="entry name" value="QUINONE OXIDOREDUCTASE-LIKE PROTEIN 2"/>
    <property type="match status" value="1"/>
</dbReference>
<proteinExistence type="predicted"/>
<dbReference type="Gene3D" id="3.40.50.720">
    <property type="entry name" value="NAD(P)-binding Rossmann-like Domain"/>
    <property type="match status" value="1"/>
</dbReference>
<dbReference type="Gene3D" id="3.90.180.10">
    <property type="entry name" value="Medium-chain alcohol dehydrogenases, catalytic domain"/>
    <property type="match status" value="1"/>
</dbReference>
<accession>A0ABY6DYJ4</accession>
<dbReference type="Proteomes" id="UP001061298">
    <property type="component" value="Chromosome"/>
</dbReference>
<dbReference type="InterPro" id="IPR036291">
    <property type="entry name" value="NAD(P)-bd_dom_sf"/>
</dbReference>